<gene>
    <name evidence="5" type="ORF">WMG39_14260</name>
</gene>
<dbReference type="InterPro" id="IPR019734">
    <property type="entry name" value="TPR_rpt"/>
</dbReference>
<proteinExistence type="predicted"/>
<dbReference type="SUPFAM" id="SSF48439">
    <property type="entry name" value="Protein prenylyltransferase"/>
    <property type="match status" value="1"/>
</dbReference>
<dbReference type="CDD" id="cd00090">
    <property type="entry name" value="HTH_ARSR"/>
    <property type="match status" value="1"/>
</dbReference>
<dbReference type="InterPro" id="IPR001845">
    <property type="entry name" value="HTH_ArsR_DNA-bd_dom"/>
</dbReference>
<accession>A0ABU8YNS1</accession>
<dbReference type="InterPro" id="IPR050498">
    <property type="entry name" value="Ycf3"/>
</dbReference>
<dbReference type="EMBL" id="JBBLXS010000171">
    <property type="protein sequence ID" value="MEK0186002.1"/>
    <property type="molecule type" value="Genomic_DNA"/>
</dbReference>
<dbReference type="SUPFAM" id="SSF48452">
    <property type="entry name" value="TPR-like"/>
    <property type="match status" value="1"/>
</dbReference>
<dbReference type="Pfam" id="PF13424">
    <property type="entry name" value="TPR_12"/>
    <property type="match status" value="1"/>
</dbReference>
<organism evidence="5 6">
    <name type="scientific">Microcoleus anatoxicus PTRS2</name>
    <dbReference type="NCBI Taxonomy" id="2705321"/>
    <lineage>
        <taxon>Bacteria</taxon>
        <taxon>Bacillati</taxon>
        <taxon>Cyanobacteriota</taxon>
        <taxon>Cyanophyceae</taxon>
        <taxon>Oscillatoriophycideae</taxon>
        <taxon>Oscillatoriales</taxon>
        <taxon>Microcoleaceae</taxon>
        <taxon>Microcoleus</taxon>
        <taxon>Microcoleus anatoxicus</taxon>
    </lineage>
</organism>
<dbReference type="Gene3D" id="1.25.40.10">
    <property type="entry name" value="Tetratricopeptide repeat domain"/>
    <property type="match status" value="3"/>
</dbReference>
<protein>
    <submittedName>
        <fullName evidence="5">Tetratricopeptide repeat protein</fullName>
    </submittedName>
</protein>
<sequence length="598" mass="70155">MAPETLEAILVQRHTLANHLVENIRESALDDLTPYYQDRMKYISNQQRKIVDFLADLRRAGPVKEIAKRCFISQQTASSQLKDLRQKGYVKSEEIGRESWYELREPLMRFCLEVKKQRNEPVRLFVDFLRVWYTKAELQQRLGLRMADVDFGDKESDFEYRRNLEPIPLDDVMQREYYRLALEEKERNEEDPRLKAYFDEIKYCREQKDDVSALEYADKLVESRGDAKDWSEKGRCLNRLKRYDEALECLDKAIEIDSNYARAWAYQGDVLDDLKRYDEALASFDRAIELDANDPWDWAHRGNVLNNLKRYDEALVSCDRAIELDANYQLAWALRGYVLYNLKRYDEALVSFDRAIELDANDPWYWALRGNVLYNLKRYDEALLSFDKAIEIDSNSFSGWAWLIRGDVLKNLKRYDEALASYEEALISCDKAIELGKEGAPVFFNRAIVILGFNRWDEGIAALEDAFRRLEPDDEASSEDAELIIRNLFANTNDPITQTRITSLIAVYEKHKYLSILGHGIVRNIPALISEMVSDKAARTWLELWQEPTSNYEQFQIPMRLLNAAVRYKETKGDRRVFLELPIEERHLLEPLVSGKIE</sequence>
<dbReference type="InterPro" id="IPR036390">
    <property type="entry name" value="WH_DNA-bd_sf"/>
</dbReference>
<feature type="repeat" description="TPR" evidence="3">
    <location>
        <begin position="261"/>
        <end position="294"/>
    </location>
</feature>
<dbReference type="RefSeq" id="WP_340523800.1">
    <property type="nucleotide sequence ID" value="NZ_JBBLXS010000171.1"/>
</dbReference>
<dbReference type="PROSITE" id="PS50005">
    <property type="entry name" value="TPR"/>
    <property type="match status" value="4"/>
</dbReference>
<dbReference type="Pfam" id="PF00515">
    <property type="entry name" value="TPR_1"/>
    <property type="match status" value="1"/>
</dbReference>
<evidence type="ECO:0000259" key="4">
    <source>
        <dbReference type="SMART" id="SM00418"/>
    </source>
</evidence>
<feature type="domain" description="HTH arsR-type" evidence="4">
    <location>
        <begin position="38"/>
        <end position="116"/>
    </location>
</feature>
<evidence type="ECO:0000313" key="5">
    <source>
        <dbReference type="EMBL" id="MEK0186002.1"/>
    </source>
</evidence>
<dbReference type="SMART" id="SM00418">
    <property type="entry name" value="HTH_ARSR"/>
    <property type="match status" value="1"/>
</dbReference>
<dbReference type="SUPFAM" id="SSF46785">
    <property type="entry name" value="Winged helix' DNA-binding domain"/>
    <property type="match status" value="1"/>
</dbReference>
<evidence type="ECO:0000256" key="2">
    <source>
        <dbReference type="ARBA" id="ARBA00022803"/>
    </source>
</evidence>
<feature type="repeat" description="TPR" evidence="3">
    <location>
        <begin position="363"/>
        <end position="396"/>
    </location>
</feature>
<dbReference type="PANTHER" id="PTHR44858">
    <property type="entry name" value="TETRATRICOPEPTIDE REPEAT PROTEIN 6"/>
    <property type="match status" value="1"/>
</dbReference>
<evidence type="ECO:0000256" key="1">
    <source>
        <dbReference type="ARBA" id="ARBA00022737"/>
    </source>
</evidence>
<dbReference type="SMART" id="SM00028">
    <property type="entry name" value="TPR"/>
    <property type="match status" value="6"/>
</dbReference>
<dbReference type="InterPro" id="IPR011991">
    <property type="entry name" value="ArsR-like_HTH"/>
</dbReference>
<keyword evidence="1" id="KW-0677">Repeat</keyword>
<dbReference type="PROSITE" id="PS50293">
    <property type="entry name" value="TPR_REGION"/>
    <property type="match status" value="1"/>
</dbReference>
<evidence type="ECO:0000256" key="3">
    <source>
        <dbReference type="PROSITE-ProRule" id="PRU00339"/>
    </source>
</evidence>
<comment type="caution">
    <text evidence="5">The sequence shown here is derived from an EMBL/GenBank/DDBJ whole genome shotgun (WGS) entry which is preliminary data.</text>
</comment>
<feature type="repeat" description="TPR" evidence="3">
    <location>
        <begin position="329"/>
        <end position="362"/>
    </location>
</feature>
<feature type="repeat" description="TPR" evidence="3">
    <location>
        <begin position="227"/>
        <end position="260"/>
    </location>
</feature>
<keyword evidence="2 3" id="KW-0802">TPR repeat</keyword>
<dbReference type="Pfam" id="PF13414">
    <property type="entry name" value="TPR_11"/>
    <property type="match status" value="1"/>
</dbReference>
<dbReference type="InterPro" id="IPR011990">
    <property type="entry name" value="TPR-like_helical_dom_sf"/>
</dbReference>
<dbReference type="Proteomes" id="UP001384579">
    <property type="component" value="Unassembled WGS sequence"/>
</dbReference>
<name>A0ABU8YNS1_9CYAN</name>
<dbReference type="Gene3D" id="1.10.10.10">
    <property type="entry name" value="Winged helix-like DNA-binding domain superfamily/Winged helix DNA-binding domain"/>
    <property type="match status" value="1"/>
</dbReference>
<dbReference type="InterPro" id="IPR036388">
    <property type="entry name" value="WH-like_DNA-bd_sf"/>
</dbReference>
<keyword evidence="6" id="KW-1185">Reference proteome</keyword>
<dbReference type="Pfam" id="PF13181">
    <property type="entry name" value="TPR_8"/>
    <property type="match status" value="1"/>
</dbReference>
<dbReference type="PANTHER" id="PTHR44858:SF1">
    <property type="entry name" value="UDP-N-ACETYLGLUCOSAMINE--PEPTIDE N-ACETYLGLUCOSAMINYLTRANSFERASE SPINDLY-RELATED"/>
    <property type="match status" value="1"/>
</dbReference>
<evidence type="ECO:0000313" key="6">
    <source>
        <dbReference type="Proteomes" id="UP001384579"/>
    </source>
</evidence>
<reference evidence="5 6" key="1">
    <citation type="journal article" date="2020" name="Harmful Algae">
        <title>Molecular and morphological characterization of a novel dihydroanatoxin-a producing Microcoleus species (cyanobacteria) from the Russian River, California, USA.</title>
        <authorList>
            <person name="Conklin K.Y."/>
            <person name="Stancheva R."/>
            <person name="Otten T.G."/>
            <person name="Fadness R."/>
            <person name="Boyer G.L."/>
            <person name="Read B."/>
            <person name="Zhang X."/>
            <person name="Sheath R.G."/>
        </authorList>
    </citation>
    <scope>NUCLEOTIDE SEQUENCE [LARGE SCALE GENOMIC DNA]</scope>
    <source>
        <strain evidence="5 6">PTRS2</strain>
    </source>
</reference>